<gene>
    <name evidence="3" type="ORF">C0Q70_11417</name>
</gene>
<dbReference type="AlphaFoldDB" id="A0A2T7P5W2"/>
<evidence type="ECO:0000313" key="4">
    <source>
        <dbReference type="Proteomes" id="UP000245119"/>
    </source>
</evidence>
<feature type="region of interest" description="Disordered" evidence="1">
    <location>
        <begin position="297"/>
        <end position="337"/>
    </location>
</feature>
<dbReference type="OrthoDB" id="6125998at2759"/>
<reference evidence="3 4" key="1">
    <citation type="submission" date="2018-04" db="EMBL/GenBank/DDBJ databases">
        <title>The genome of golden apple snail Pomacea canaliculata provides insight into stress tolerance and invasive adaptation.</title>
        <authorList>
            <person name="Liu C."/>
            <person name="Liu B."/>
            <person name="Ren Y."/>
            <person name="Zhang Y."/>
            <person name="Wang H."/>
            <person name="Li S."/>
            <person name="Jiang F."/>
            <person name="Yin L."/>
            <person name="Zhang G."/>
            <person name="Qian W."/>
            <person name="Fan W."/>
        </authorList>
    </citation>
    <scope>NUCLEOTIDE SEQUENCE [LARGE SCALE GENOMIC DNA]</scope>
    <source>
        <strain evidence="3">SZHN2017</strain>
        <tissue evidence="3">Muscle</tissue>
    </source>
</reference>
<keyword evidence="2" id="KW-1133">Transmembrane helix</keyword>
<sequence length="403" mass="43189">MPGATEDAPMVNVTLTCPEGKVISLGEVVSSVNRYGHCINALGDCTDTTDVFNPCQRQRECTVTLNRTYSPICTAYATQLKVYYVCEIAPFTTTTVPSVTATSTLVSVTSPRMTEPATVANRRTQYEQAGPGPTQEDSEFSSFNSLQASSSFTGGIDTGLIAGCVVAVVITVILLIIAIIMVVRRLACNTVDDIFCFAPAVPEAEEGKVAGCEILPCVAATEDEKDPKHQPAADSKTRNVSSRGWKWRNRQADKNQNMSARLAPVGQEDEGTDSITSKGPLVADHKSRLDFNKETIEYPVPSRPSSSAREEGATLGVDGRASHEQRPGEAWKRMSGGVKRKSREMACAVDVDDVISSLNIPSAQSASSCRSTRNAHTVKSGPRQTSHQFDAVAVPNTESSTSC</sequence>
<comment type="caution">
    <text evidence="3">The sequence shown here is derived from an EMBL/GenBank/DDBJ whole genome shotgun (WGS) entry which is preliminary data.</text>
</comment>
<feature type="transmembrane region" description="Helical" evidence="2">
    <location>
        <begin position="160"/>
        <end position="183"/>
    </location>
</feature>
<proteinExistence type="predicted"/>
<name>A0A2T7P5W2_POMCA</name>
<feature type="region of interest" description="Disordered" evidence="1">
    <location>
        <begin position="360"/>
        <end position="403"/>
    </location>
</feature>
<dbReference type="EMBL" id="PZQS01000006">
    <property type="protein sequence ID" value="PVD28822.1"/>
    <property type="molecule type" value="Genomic_DNA"/>
</dbReference>
<protein>
    <recommendedName>
        <fullName evidence="5">SUEL-type lectin domain-containing protein</fullName>
    </recommendedName>
</protein>
<keyword evidence="4" id="KW-1185">Reference proteome</keyword>
<feature type="region of interest" description="Disordered" evidence="1">
    <location>
        <begin position="116"/>
        <end position="140"/>
    </location>
</feature>
<feature type="region of interest" description="Disordered" evidence="1">
    <location>
        <begin position="222"/>
        <end position="280"/>
    </location>
</feature>
<feature type="compositionally biased region" description="Basic and acidic residues" evidence="1">
    <location>
        <begin position="320"/>
        <end position="332"/>
    </location>
</feature>
<evidence type="ECO:0000256" key="1">
    <source>
        <dbReference type="SAM" id="MobiDB-lite"/>
    </source>
</evidence>
<evidence type="ECO:0000313" key="3">
    <source>
        <dbReference type="EMBL" id="PVD28822.1"/>
    </source>
</evidence>
<evidence type="ECO:0000256" key="2">
    <source>
        <dbReference type="SAM" id="Phobius"/>
    </source>
</evidence>
<accession>A0A2T7P5W2</accession>
<dbReference type="CDD" id="cd22823">
    <property type="entry name" value="Gal_Rha_Lectin"/>
    <property type="match status" value="1"/>
</dbReference>
<keyword evidence="2" id="KW-0812">Transmembrane</keyword>
<organism evidence="3 4">
    <name type="scientific">Pomacea canaliculata</name>
    <name type="common">Golden apple snail</name>
    <dbReference type="NCBI Taxonomy" id="400727"/>
    <lineage>
        <taxon>Eukaryota</taxon>
        <taxon>Metazoa</taxon>
        <taxon>Spiralia</taxon>
        <taxon>Lophotrochozoa</taxon>
        <taxon>Mollusca</taxon>
        <taxon>Gastropoda</taxon>
        <taxon>Caenogastropoda</taxon>
        <taxon>Architaenioglossa</taxon>
        <taxon>Ampullarioidea</taxon>
        <taxon>Ampullariidae</taxon>
        <taxon>Pomacea</taxon>
    </lineage>
</organism>
<feature type="compositionally biased region" description="Basic and acidic residues" evidence="1">
    <location>
        <begin position="225"/>
        <end position="237"/>
    </location>
</feature>
<feature type="compositionally biased region" description="Polar residues" evidence="1">
    <location>
        <begin position="360"/>
        <end position="388"/>
    </location>
</feature>
<evidence type="ECO:0008006" key="5">
    <source>
        <dbReference type="Google" id="ProtNLM"/>
    </source>
</evidence>
<keyword evidence="2" id="KW-0472">Membrane</keyword>
<dbReference type="Proteomes" id="UP000245119">
    <property type="component" value="Linkage Group LG6"/>
</dbReference>